<dbReference type="InterPro" id="IPR016040">
    <property type="entry name" value="NAD(P)-bd_dom"/>
</dbReference>
<dbReference type="Gene3D" id="3.40.50.720">
    <property type="entry name" value="NAD(P)-binding Rossmann-like Domain"/>
    <property type="match status" value="1"/>
</dbReference>
<protein>
    <submittedName>
        <fullName evidence="2">Uncharacterized protein YbjT (DUF2867 family)</fullName>
    </submittedName>
</protein>
<dbReference type="InterPro" id="IPR051604">
    <property type="entry name" value="Ergot_Alk_Oxidoreductase"/>
</dbReference>
<dbReference type="InterPro" id="IPR036291">
    <property type="entry name" value="NAD(P)-bd_dom_sf"/>
</dbReference>
<evidence type="ECO:0000313" key="3">
    <source>
        <dbReference type="Proteomes" id="UP000572680"/>
    </source>
</evidence>
<accession>A0A7W3QMM8</accession>
<dbReference type="PANTHER" id="PTHR43162:SF1">
    <property type="entry name" value="PRESTALK A DIFFERENTIATION PROTEIN A"/>
    <property type="match status" value="1"/>
</dbReference>
<evidence type="ECO:0000313" key="2">
    <source>
        <dbReference type="EMBL" id="MBA8952737.1"/>
    </source>
</evidence>
<dbReference type="Proteomes" id="UP000572680">
    <property type="component" value="Unassembled WGS sequence"/>
</dbReference>
<name>A0A7W3QMM8_ACTNM</name>
<dbReference type="Pfam" id="PF13460">
    <property type="entry name" value="NAD_binding_10"/>
    <property type="match status" value="1"/>
</dbReference>
<dbReference type="RefSeq" id="WP_182844983.1">
    <property type="nucleotide sequence ID" value="NZ_BAAALP010000111.1"/>
</dbReference>
<dbReference type="EMBL" id="JACJIA010000005">
    <property type="protein sequence ID" value="MBA8952737.1"/>
    <property type="molecule type" value="Genomic_DNA"/>
</dbReference>
<gene>
    <name evidence="2" type="ORF">HNR61_004383</name>
</gene>
<proteinExistence type="predicted"/>
<reference evidence="2 3" key="1">
    <citation type="submission" date="2020-08" db="EMBL/GenBank/DDBJ databases">
        <title>Genomic Encyclopedia of Type Strains, Phase IV (KMG-IV): sequencing the most valuable type-strain genomes for metagenomic binning, comparative biology and taxonomic classification.</title>
        <authorList>
            <person name="Goeker M."/>
        </authorList>
    </citation>
    <scope>NUCLEOTIDE SEQUENCE [LARGE SCALE GENOMIC DNA]</scope>
    <source>
        <strain evidence="2 3">DSM 44197</strain>
    </source>
</reference>
<comment type="caution">
    <text evidence="2">The sequence shown here is derived from an EMBL/GenBank/DDBJ whole genome shotgun (WGS) entry which is preliminary data.</text>
</comment>
<dbReference type="PANTHER" id="PTHR43162">
    <property type="match status" value="1"/>
</dbReference>
<evidence type="ECO:0000259" key="1">
    <source>
        <dbReference type="Pfam" id="PF13460"/>
    </source>
</evidence>
<dbReference type="Gene3D" id="3.90.25.10">
    <property type="entry name" value="UDP-galactose 4-epimerase, domain 1"/>
    <property type="match status" value="1"/>
</dbReference>
<organism evidence="2 3">
    <name type="scientific">Actinomadura namibiensis</name>
    <dbReference type="NCBI Taxonomy" id="182080"/>
    <lineage>
        <taxon>Bacteria</taxon>
        <taxon>Bacillati</taxon>
        <taxon>Actinomycetota</taxon>
        <taxon>Actinomycetes</taxon>
        <taxon>Streptosporangiales</taxon>
        <taxon>Thermomonosporaceae</taxon>
        <taxon>Actinomadura</taxon>
    </lineage>
</organism>
<dbReference type="SUPFAM" id="SSF51735">
    <property type="entry name" value="NAD(P)-binding Rossmann-fold domains"/>
    <property type="match status" value="1"/>
</dbReference>
<dbReference type="AlphaFoldDB" id="A0A7W3QMM8"/>
<keyword evidence="3" id="KW-1185">Reference proteome</keyword>
<feature type="domain" description="NAD(P)-binding" evidence="1">
    <location>
        <begin position="7"/>
        <end position="99"/>
    </location>
</feature>
<sequence length="276" mass="28776">MTFLVTGATGTVGRHVVAELLRLGRDVRALSRTPEKADLPAGVEVVGGDLADTGSLEAAFDGVTGVHLINFAGDGYGALENGPGLVDLMVRKGVRRVTLLGGRDEGALEKALTASDLEWTMLAPVEFMGNTLLWWADGVRAEGVVREPFGGRLSAMVHEADIGAVAATVLAEGGYAGRELVLTGPAAITTAEKVRILAGAVGRDIAFVELTEQEARDRWAADGMAAELIEFLVGALGDTPEIGYTVVPTVPEVLGRPALTFAEWAADNADAFRPAA</sequence>